<evidence type="ECO:0000313" key="7">
    <source>
        <dbReference type="EMBL" id="MBB4652071.1"/>
    </source>
</evidence>
<dbReference type="Pfam" id="PF14759">
    <property type="entry name" value="Reductase_C"/>
    <property type="match status" value="1"/>
</dbReference>
<dbReference type="PANTHER" id="PTHR43557:SF2">
    <property type="entry name" value="RIESKE DOMAIN-CONTAINING PROTEIN-RELATED"/>
    <property type="match status" value="1"/>
</dbReference>
<dbReference type="SUPFAM" id="SSF51905">
    <property type="entry name" value="FAD/NAD(P)-binding domain"/>
    <property type="match status" value="2"/>
</dbReference>
<organism evidence="7 8">
    <name type="scientific">Aminobacter niigataensis</name>
    <dbReference type="NCBI Taxonomy" id="83265"/>
    <lineage>
        <taxon>Bacteria</taxon>
        <taxon>Pseudomonadati</taxon>
        <taxon>Pseudomonadota</taxon>
        <taxon>Alphaproteobacteria</taxon>
        <taxon>Hyphomicrobiales</taxon>
        <taxon>Phyllobacteriaceae</taxon>
        <taxon>Aminobacter</taxon>
    </lineage>
</organism>
<feature type="domain" description="FAD/NAD(P)-binding" evidence="5">
    <location>
        <begin position="1"/>
        <end position="288"/>
    </location>
</feature>
<dbReference type="InterPro" id="IPR023753">
    <property type="entry name" value="FAD/NAD-binding_dom"/>
</dbReference>
<keyword evidence="8" id="KW-1185">Reference proteome</keyword>
<dbReference type="SUPFAM" id="SSF55424">
    <property type="entry name" value="FAD/NAD-linked reductases, dimerisation (C-terminal) domain"/>
    <property type="match status" value="1"/>
</dbReference>
<dbReference type="EMBL" id="JACHOT010000005">
    <property type="protein sequence ID" value="MBB4652071.1"/>
    <property type="molecule type" value="Genomic_DNA"/>
</dbReference>
<dbReference type="PRINTS" id="PR00411">
    <property type="entry name" value="PNDRDTASEI"/>
</dbReference>
<dbReference type="PANTHER" id="PTHR43557">
    <property type="entry name" value="APOPTOSIS-INDUCING FACTOR 1"/>
    <property type="match status" value="1"/>
</dbReference>
<dbReference type="InterPro" id="IPR050446">
    <property type="entry name" value="FAD-oxidoreductase/Apoptosis"/>
</dbReference>
<gene>
    <name evidence="7" type="ORF">GGQ99_003844</name>
</gene>
<proteinExistence type="predicted"/>
<dbReference type="InterPro" id="IPR016156">
    <property type="entry name" value="FAD/NAD-linked_Rdtase_dimer_sf"/>
</dbReference>
<evidence type="ECO:0000313" key="8">
    <source>
        <dbReference type="Proteomes" id="UP000539538"/>
    </source>
</evidence>
<keyword evidence="4" id="KW-0560">Oxidoreductase</keyword>
<evidence type="ECO:0000256" key="3">
    <source>
        <dbReference type="ARBA" id="ARBA00022827"/>
    </source>
</evidence>
<dbReference type="PRINTS" id="PR00368">
    <property type="entry name" value="FADPNR"/>
</dbReference>
<evidence type="ECO:0000259" key="5">
    <source>
        <dbReference type="Pfam" id="PF07992"/>
    </source>
</evidence>
<evidence type="ECO:0000256" key="2">
    <source>
        <dbReference type="ARBA" id="ARBA00022630"/>
    </source>
</evidence>
<name>A0ABR6L616_9HYPH</name>
<comment type="cofactor">
    <cofactor evidence="1">
        <name>FAD</name>
        <dbReference type="ChEBI" id="CHEBI:57692"/>
    </cofactor>
</comment>
<sequence>MAGLRAAEELRRQGFDGSIKMVTAEAVAPYDRPQLSKSLLVGTTSVEKAIYRDAEYYNNLSIDLLLEHRVGSLDLRERCLKTSRGSVDFDDLVICTGAAPRRLGGIADMAGVHELRTLDDGVAIRDAFGKAPRVVVVGAGFIGSEVAASARKLGLDVTIVEASPAPLARALGNDMGLACAGLHADHGTRLLRGVSIESVEGHGRVERVRLTDGTTIDCDLLVVGIGVAPTVDWLAGSGLPIDNGTVCDATLSTPAKGVYAAGDVASWPNELFGLRMRGEQWTNAVEQGRHVARNILADAEEQRPFHGSNYFWSDQYGVRIQFAGITAADEIRIVEGSVAERRFLAWYRRGDRLVGALAMNEAKSLMLSKTLIEHRANWNEALTAFEKATAS</sequence>
<comment type="caution">
    <text evidence="7">The sequence shown here is derived from an EMBL/GenBank/DDBJ whole genome shotgun (WGS) entry which is preliminary data.</text>
</comment>
<protein>
    <submittedName>
        <fullName evidence="7">NADPH-dependent 2,4-dienoyl-CoA reductase/sulfur reductase-like enzyme</fullName>
    </submittedName>
</protein>
<keyword evidence="3" id="KW-0274">FAD</keyword>
<dbReference type="Proteomes" id="UP000539538">
    <property type="component" value="Unassembled WGS sequence"/>
</dbReference>
<dbReference type="Pfam" id="PF07992">
    <property type="entry name" value="Pyr_redox_2"/>
    <property type="match status" value="1"/>
</dbReference>
<reference evidence="7 8" key="1">
    <citation type="submission" date="2020-08" db="EMBL/GenBank/DDBJ databases">
        <title>Genomic Encyclopedia of Type Strains, Phase IV (KMG-IV): sequencing the most valuable type-strain genomes for metagenomic binning, comparative biology and taxonomic classification.</title>
        <authorList>
            <person name="Goeker M."/>
        </authorList>
    </citation>
    <scope>NUCLEOTIDE SEQUENCE [LARGE SCALE GENOMIC DNA]</scope>
    <source>
        <strain evidence="7 8">DSM 7050</strain>
    </source>
</reference>
<evidence type="ECO:0000259" key="6">
    <source>
        <dbReference type="Pfam" id="PF14759"/>
    </source>
</evidence>
<dbReference type="Gene3D" id="3.50.50.60">
    <property type="entry name" value="FAD/NAD(P)-binding domain"/>
    <property type="match status" value="2"/>
</dbReference>
<keyword evidence="2" id="KW-0285">Flavoprotein</keyword>
<dbReference type="InterPro" id="IPR036188">
    <property type="entry name" value="FAD/NAD-bd_sf"/>
</dbReference>
<evidence type="ECO:0000256" key="4">
    <source>
        <dbReference type="ARBA" id="ARBA00023002"/>
    </source>
</evidence>
<dbReference type="Gene3D" id="3.30.390.30">
    <property type="match status" value="1"/>
</dbReference>
<accession>A0ABR6L616</accession>
<evidence type="ECO:0000256" key="1">
    <source>
        <dbReference type="ARBA" id="ARBA00001974"/>
    </source>
</evidence>
<dbReference type="InterPro" id="IPR028202">
    <property type="entry name" value="Reductase_C"/>
</dbReference>
<feature type="domain" description="Reductase C-terminal" evidence="6">
    <location>
        <begin position="310"/>
        <end position="382"/>
    </location>
</feature>